<evidence type="ECO:0000313" key="3">
    <source>
        <dbReference type="Proteomes" id="UP001144280"/>
    </source>
</evidence>
<reference evidence="2" key="1">
    <citation type="submission" date="2022-12" db="EMBL/GenBank/DDBJ databases">
        <title>New Phytohabitans aurantiacus sp. RD004123 nov., an actinomycete isolated from soil.</title>
        <authorList>
            <person name="Triningsih D.W."/>
            <person name="Harunari E."/>
            <person name="Igarashi Y."/>
        </authorList>
    </citation>
    <scope>NUCLEOTIDE SEQUENCE</scope>
    <source>
        <strain evidence="2">RD004123</strain>
    </source>
</reference>
<dbReference type="Proteomes" id="UP001144280">
    <property type="component" value="Unassembled WGS sequence"/>
</dbReference>
<feature type="transmembrane region" description="Helical" evidence="1">
    <location>
        <begin position="6"/>
        <end position="23"/>
    </location>
</feature>
<sequence length="58" mass="5801">MSTEVVIVILAGAGVGLGLFLIVREFAPGVPALGPALRQLQVPTSVGRPAAPAGPLVR</sequence>
<keyword evidence="1" id="KW-1133">Transmembrane helix</keyword>
<gene>
    <name evidence="2" type="ORF">Pa4123_61650</name>
</gene>
<dbReference type="EMBL" id="BSDI01000038">
    <property type="protein sequence ID" value="GLI00889.1"/>
    <property type="molecule type" value="Genomic_DNA"/>
</dbReference>
<evidence type="ECO:0000313" key="2">
    <source>
        <dbReference type="EMBL" id="GLI00889.1"/>
    </source>
</evidence>
<dbReference type="RefSeq" id="WP_281901508.1">
    <property type="nucleotide sequence ID" value="NZ_BSDI01000038.1"/>
</dbReference>
<keyword evidence="1" id="KW-0472">Membrane</keyword>
<organism evidence="2 3">
    <name type="scientific">Phytohabitans aurantiacus</name>
    <dbReference type="NCBI Taxonomy" id="3016789"/>
    <lineage>
        <taxon>Bacteria</taxon>
        <taxon>Bacillati</taxon>
        <taxon>Actinomycetota</taxon>
        <taxon>Actinomycetes</taxon>
        <taxon>Micromonosporales</taxon>
        <taxon>Micromonosporaceae</taxon>
    </lineage>
</organism>
<proteinExistence type="predicted"/>
<accession>A0ABQ5R286</accession>
<evidence type="ECO:0000256" key="1">
    <source>
        <dbReference type="SAM" id="Phobius"/>
    </source>
</evidence>
<protein>
    <submittedName>
        <fullName evidence="2">Uncharacterized protein</fullName>
    </submittedName>
</protein>
<comment type="caution">
    <text evidence="2">The sequence shown here is derived from an EMBL/GenBank/DDBJ whole genome shotgun (WGS) entry which is preliminary data.</text>
</comment>
<name>A0ABQ5R286_9ACTN</name>
<keyword evidence="3" id="KW-1185">Reference proteome</keyword>
<keyword evidence="1" id="KW-0812">Transmembrane</keyword>